<keyword evidence="3" id="KW-0479">Metal-binding</keyword>
<keyword evidence="6" id="KW-1185">Reference proteome</keyword>
<dbReference type="RefSeq" id="XP_010906483.2">
    <property type="nucleotide sequence ID" value="XM_010908181.2"/>
</dbReference>
<keyword evidence="2" id="KW-0539">Nucleus</keyword>
<dbReference type="PANTHER" id="PTHR47358:SF2">
    <property type="entry name" value="E3 UBIQUITIN-PROTEIN LIGASE HOS1"/>
    <property type="match status" value="1"/>
</dbReference>
<dbReference type="InterPro" id="IPR025151">
    <property type="entry name" value="ELYS_dom"/>
</dbReference>
<feature type="region of interest" description="Disordered" evidence="4">
    <location>
        <begin position="814"/>
        <end position="890"/>
    </location>
</feature>
<proteinExistence type="predicted"/>
<dbReference type="InterPro" id="IPR001841">
    <property type="entry name" value="Znf_RING"/>
</dbReference>
<feature type="domain" description="RING-type" evidence="5">
    <location>
        <begin position="100"/>
        <end position="131"/>
    </location>
</feature>
<keyword evidence="3" id="KW-0862">Zinc</keyword>
<comment type="subcellular location">
    <subcellularLocation>
        <location evidence="1">Nucleus</location>
    </subcellularLocation>
</comment>
<evidence type="ECO:0000313" key="6">
    <source>
        <dbReference type="Proteomes" id="UP000504607"/>
    </source>
</evidence>
<feature type="compositionally biased region" description="Basic and acidic residues" evidence="4">
    <location>
        <begin position="834"/>
        <end position="844"/>
    </location>
</feature>
<evidence type="ECO:0000256" key="2">
    <source>
        <dbReference type="ARBA" id="ARBA00023242"/>
    </source>
</evidence>
<dbReference type="Pfam" id="PF13934">
    <property type="entry name" value="ELYS"/>
    <property type="match status" value="1"/>
</dbReference>
<protein>
    <submittedName>
        <fullName evidence="7">E3 ubiquitin-protein ligase HOS1 isoform X1</fullName>
    </submittedName>
</protein>
<evidence type="ECO:0000313" key="7">
    <source>
        <dbReference type="RefSeq" id="XP_010906483.2"/>
    </source>
</evidence>
<dbReference type="GO" id="GO:0005634">
    <property type="term" value="C:nucleus"/>
    <property type="evidence" value="ECO:0007669"/>
    <property type="project" value="UniProtKB-SubCell"/>
</dbReference>
<dbReference type="PROSITE" id="PS50089">
    <property type="entry name" value="ZF_RING_2"/>
    <property type="match status" value="1"/>
</dbReference>
<feature type="region of interest" description="Disordered" evidence="4">
    <location>
        <begin position="971"/>
        <end position="992"/>
    </location>
</feature>
<dbReference type="InterPro" id="IPR044718">
    <property type="entry name" value="HOS1"/>
</dbReference>
<dbReference type="OrthoDB" id="20729at2759"/>
<gene>
    <name evidence="7" type="primary">LOC105033404</name>
</gene>
<sequence length="1015" mass="115872">MKGPDELNRILNGRSNRRLKPLRLCEAGGIEAPVSLYSSRLSFTLQRRPASSLDPKSRRRYTIGSMALDALEHLASMDLIELCNEAKIECCRATRDLRNCGRYVQHVLDSCGHASLCAECCQRYDVCPVCRTSIPNNGARVRLRLYNKCIEAGLISKRDDDRFQEKEDSREHIMADIERLYSLFDVALENNLVSLICHYVSDVCMDENAVSSDPVLAFLLDEVVVKDWCKRTFKKIIHDLHGIYKHDLETMQSELSLLQMLALRLTGISNVLEVMYSSFKETFSGQLHDLHHLLENTLKAKQHLEVMIWCTRHQFLKNVQSRFSNSALWSLHVQERKSAAVNRSWPEFPSNLADSVRSSGFTLFIEQALSNLGMEQSYMERSKEEVDITFLQDENSPLLFHSKIDEANKDGCYPFKNLRAATDVLFLHGTSDMVVCKHAIFLYYLFDRHWTLPDGEWKYLVDDFAASFGITRHSLLESFVFYLLDDHTFPALQEASHLLPEIAGSETHPKIAQVLLERQCPDVALTVLRCTGHDGFCTYANSEHDGPQCVSLGEAVTAVRVRIECGLLTEAFIYQRLHCLKAKEEESRHESYLAFSSSSKPECWIYQVEILVTEICYLCIRRNLVDRMIELPWNSDEERYLHKCLFDHACQNPSTIYGSLLMVFYVQRYRYTEAYRVDRNLQSLEQNVLGTVDEDVASRIISISQWRAELVDKCLNLLPEVQRQKVMTTNMAGDDHFSSQDVQMTPSSTNFLPILQTNLHSLPSNEIDAYATTNSAISNVHLESASKAPSILQHKLLASLGSPTSRMNSVAADFVSSSRSRDGENSLSNNINFTDRRKQADSRQRYQSADHSVPIKFHFGSHNKELSASVSREPQDDRQFQDEKDSARMEPSDVIICTENSHPLMPRITSIDRNYLTNTSYSNGSSKELIHDQNMTGSGKQDLPDRSWTKISDEANISSWRFEKKDTVVGRRSMRGGSRWRSDESSEDEEDWGLNRFMGAGALVGSSRRTRNSRR</sequence>
<dbReference type="GO" id="GO:0008270">
    <property type="term" value="F:zinc ion binding"/>
    <property type="evidence" value="ECO:0007669"/>
    <property type="project" value="UniProtKB-KW"/>
</dbReference>
<evidence type="ECO:0000256" key="3">
    <source>
        <dbReference type="PROSITE-ProRule" id="PRU00175"/>
    </source>
</evidence>
<organism evidence="6 7">
    <name type="scientific">Elaeis guineensis var. tenera</name>
    <name type="common">Oil palm</name>
    <dbReference type="NCBI Taxonomy" id="51953"/>
    <lineage>
        <taxon>Eukaryota</taxon>
        <taxon>Viridiplantae</taxon>
        <taxon>Streptophyta</taxon>
        <taxon>Embryophyta</taxon>
        <taxon>Tracheophyta</taxon>
        <taxon>Spermatophyta</taxon>
        <taxon>Magnoliopsida</taxon>
        <taxon>Liliopsida</taxon>
        <taxon>Arecaceae</taxon>
        <taxon>Arecoideae</taxon>
        <taxon>Cocoseae</taxon>
        <taxon>Elaeidinae</taxon>
        <taxon>Elaeis</taxon>
    </lineage>
</organism>
<evidence type="ECO:0000256" key="4">
    <source>
        <dbReference type="SAM" id="MobiDB-lite"/>
    </source>
</evidence>
<dbReference type="AlphaFoldDB" id="A0A6I9QCL1"/>
<keyword evidence="3" id="KW-0863">Zinc-finger</keyword>
<evidence type="ECO:0000259" key="5">
    <source>
        <dbReference type="PROSITE" id="PS50089"/>
    </source>
</evidence>
<reference evidence="7" key="1">
    <citation type="submission" date="2025-08" db="UniProtKB">
        <authorList>
            <consortium name="RefSeq"/>
        </authorList>
    </citation>
    <scope>IDENTIFICATION</scope>
</reference>
<evidence type="ECO:0000256" key="1">
    <source>
        <dbReference type="ARBA" id="ARBA00004123"/>
    </source>
</evidence>
<dbReference type="InParanoid" id="A0A6I9QCL1"/>
<accession>A0A6I9QCL1</accession>
<name>A0A6I9QCL1_ELAGV</name>
<feature type="compositionally biased region" description="Basic and acidic residues" evidence="4">
    <location>
        <begin position="873"/>
        <end position="890"/>
    </location>
</feature>
<dbReference type="GO" id="GO:0004842">
    <property type="term" value="F:ubiquitin-protein transferase activity"/>
    <property type="evidence" value="ECO:0007669"/>
    <property type="project" value="InterPro"/>
</dbReference>
<dbReference type="GO" id="GO:0016567">
    <property type="term" value="P:protein ubiquitination"/>
    <property type="evidence" value="ECO:0007669"/>
    <property type="project" value="InterPro"/>
</dbReference>
<dbReference type="PANTHER" id="PTHR47358">
    <property type="entry name" value="E3 UBIQUITIN-PROTEIN LIGASE HOS1"/>
    <property type="match status" value="1"/>
</dbReference>
<dbReference type="Proteomes" id="UP000504607">
    <property type="component" value="Unplaced"/>
</dbReference>